<dbReference type="AlphaFoldDB" id="A0A542XKX2"/>
<keyword evidence="4" id="KW-1185">Reference proteome</keyword>
<sequence>MSDQAELHAALLRLGGRIPDAMLVELRLRLADTGTVLAPRPDDTTEPAYTFAPALPDPRTFGTAVPPLLDLVGRDLTDQIDQLAIRAAQEQAGAVALWRSWRTAPQRASSAVPPTRVYVLEATGPQAAIAAAMIRALAADLDEPQVEVYRSGADLPSYARVARSSGALLWMADESPPPRIARVFDVVDADGARFESGHERLDGADREQVAAYLEAGAAVLGTTGTLSDVVEPERGAVVPMSYRTDGRWLWTESVAYYLRTHALAPEPDLLAHIRAAGSLLPAPDAAHEHRALATLFQSAGFVPAREGSRS</sequence>
<protein>
    <submittedName>
        <fullName evidence="2">Uncharacterized protein</fullName>
    </submittedName>
</protein>
<evidence type="ECO:0000313" key="4">
    <source>
        <dbReference type="Proteomes" id="UP000677457"/>
    </source>
</evidence>
<evidence type="ECO:0000313" key="3">
    <source>
        <dbReference type="Proteomes" id="UP000315983"/>
    </source>
</evidence>
<gene>
    <name evidence="2" type="ORF">FB564_1584</name>
    <name evidence="1" type="ORF">Sar04_12660</name>
</gene>
<reference evidence="1 4" key="2">
    <citation type="submission" date="2021-03" db="EMBL/GenBank/DDBJ databases">
        <title>Whole genome shotgun sequence of Salinispora arenicola NBRC 105043.</title>
        <authorList>
            <person name="Komaki H."/>
            <person name="Tamura T."/>
        </authorList>
    </citation>
    <scope>NUCLEOTIDE SEQUENCE [LARGE SCALE GENOMIC DNA]</scope>
    <source>
        <strain evidence="1 4">NBRC 105043</strain>
    </source>
</reference>
<evidence type="ECO:0000313" key="2">
    <source>
        <dbReference type="EMBL" id="TQL36487.1"/>
    </source>
</evidence>
<dbReference type="RefSeq" id="WP_029024336.1">
    <property type="nucleotide sequence ID" value="NZ_BOQM01000008.1"/>
</dbReference>
<name>A0A542XKX2_SALAC</name>
<proteinExistence type="predicted"/>
<accession>A0A542XKX2</accession>
<dbReference type="Proteomes" id="UP000677457">
    <property type="component" value="Unassembled WGS sequence"/>
</dbReference>
<dbReference type="Proteomes" id="UP000315983">
    <property type="component" value="Unassembled WGS sequence"/>
</dbReference>
<organism evidence="2 3">
    <name type="scientific">Salinispora arenicola</name>
    <dbReference type="NCBI Taxonomy" id="168697"/>
    <lineage>
        <taxon>Bacteria</taxon>
        <taxon>Bacillati</taxon>
        <taxon>Actinomycetota</taxon>
        <taxon>Actinomycetes</taxon>
        <taxon>Micromonosporales</taxon>
        <taxon>Micromonosporaceae</taxon>
        <taxon>Salinispora</taxon>
    </lineage>
</organism>
<dbReference type="GeneID" id="93770876"/>
<reference evidence="2 3" key="1">
    <citation type="submission" date="2019-06" db="EMBL/GenBank/DDBJ databases">
        <title>Sequencing the genomes of 1000 actinobacteria strains.</title>
        <authorList>
            <person name="Klenk H.-P."/>
        </authorList>
    </citation>
    <scope>NUCLEOTIDE SEQUENCE [LARGE SCALE GENOMIC DNA]</scope>
    <source>
        <strain evidence="2 3">DSM 44819</strain>
    </source>
</reference>
<comment type="caution">
    <text evidence="2">The sequence shown here is derived from an EMBL/GenBank/DDBJ whole genome shotgun (WGS) entry which is preliminary data.</text>
</comment>
<dbReference type="EMBL" id="VFOL01000001">
    <property type="protein sequence ID" value="TQL36487.1"/>
    <property type="molecule type" value="Genomic_DNA"/>
</dbReference>
<evidence type="ECO:0000313" key="1">
    <source>
        <dbReference type="EMBL" id="GIM83517.1"/>
    </source>
</evidence>
<dbReference type="EMBL" id="BOQM01000008">
    <property type="protein sequence ID" value="GIM83517.1"/>
    <property type="molecule type" value="Genomic_DNA"/>
</dbReference>